<dbReference type="InterPro" id="IPR042197">
    <property type="entry name" value="Apaf_helical"/>
</dbReference>
<keyword evidence="2" id="KW-0433">Leucine-rich repeat</keyword>
<dbReference type="SUPFAM" id="SSF52540">
    <property type="entry name" value="P-loop containing nucleoside triphosphate hydrolases"/>
    <property type="match status" value="1"/>
</dbReference>
<feature type="domain" description="Disease resistance protein winged helix" evidence="9">
    <location>
        <begin position="459"/>
        <end position="523"/>
    </location>
</feature>
<dbReference type="Gene3D" id="1.10.10.10">
    <property type="entry name" value="Winged helix-like DNA-binding domain superfamily/Winged helix DNA-binding domain"/>
    <property type="match status" value="1"/>
</dbReference>
<dbReference type="Proteomes" id="UP000026961">
    <property type="component" value="Chromosome 11"/>
</dbReference>
<keyword evidence="4" id="KW-0547">Nucleotide-binding</keyword>
<dbReference type="InterPro" id="IPR036388">
    <property type="entry name" value="WH-like_DNA-bd_sf"/>
</dbReference>
<dbReference type="Gramene" id="OGLUM11G13520.1">
    <property type="protein sequence ID" value="OGLUM11G13520.1"/>
    <property type="gene ID" value="OGLUM11G13520"/>
</dbReference>
<comment type="similarity">
    <text evidence="1">Belongs to the disease resistance NB-LRR family.</text>
</comment>
<dbReference type="InterPro" id="IPR032675">
    <property type="entry name" value="LRR_dom_sf"/>
</dbReference>
<keyword evidence="5" id="KW-0611">Plant defense</keyword>
<organism evidence="11">
    <name type="scientific">Oryza glumipatula</name>
    <dbReference type="NCBI Taxonomy" id="40148"/>
    <lineage>
        <taxon>Eukaryota</taxon>
        <taxon>Viridiplantae</taxon>
        <taxon>Streptophyta</taxon>
        <taxon>Embryophyta</taxon>
        <taxon>Tracheophyta</taxon>
        <taxon>Spermatophyta</taxon>
        <taxon>Magnoliopsida</taxon>
        <taxon>Liliopsida</taxon>
        <taxon>Poales</taxon>
        <taxon>Poaceae</taxon>
        <taxon>BOP clade</taxon>
        <taxon>Oryzoideae</taxon>
        <taxon>Oryzeae</taxon>
        <taxon>Oryzinae</taxon>
        <taxon>Oryza</taxon>
    </lineage>
</organism>
<dbReference type="Gene3D" id="3.40.50.300">
    <property type="entry name" value="P-loop containing nucleotide triphosphate hydrolases"/>
    <property type="match status" value="1"/>
</dbReference>
<dbReference type="Pfam" id="PF00931">
    <property type="entry name" value="NB-ARC"/>
    <property type="match status" value="1"/>
</dbReference>
<dbReference type="Gene3D" id="3.80.10.10">
    <property type="entry name" value="Ribonuclease Inhibitor"/>
    <property type="match status" value="2"/>
</dbReference>
<evidence type="ECO:0000256" key="1">
    <source>
        <dbReference type="ARBA" id="ARBA00008894"/>
    </source>
</evidence>
<protein>
    <recommendedName>
        <fullName evidence="13">NB-ARC domain-containing protein</fullName>
    </recommendedName>
</protein>
<evidence type="ECO:0000256" key="4">
    <source>
        <dbReference type="ARBA" id="ARBA00022741"/>
    </source>
</evidence>
<evidence type="ECO:0000256" key="3">
    <source>
        <dbReference type="ARBA" id="ARBA00022737"/>
    </source>
</evidence>
<evidence type="ECO:0000313" key="12">
    <source>
        <dbReference type="Proteomes" id="UP000026961"/>
    </source>
</evidence>
<dbReference type="PANTHER" id="PTHR36766">
    <property type="entry name" value="PLANT BROAD-SPECTRUM MILDEW RESISTANCE PROTEIN RPW8"/>
    <property type="match status" value="1"/>
</dbReference>
<feature type="domain" description="NB-ARC" evidence="7">
    <location>
        <begin position="193"/>
        <end position="374"/>
    </location>
</feature>
<dbReference type="InterPro" id="IPR058922">
    <property type="entry name" value="WHD_DRP"/>
</dbReference>
<dbReference type="EnsemblPlants" id="OGLUM11G13520.1">
    <property type="protein sequence ID" value="OGLUM11G13520.1"/>
    <property type="gene ID" value="OGLUM11G13520"/>
</dbReference>
<dbReference type="PANTHER" id="PTHR36766:SF70">
    <property type="entry name" value="DISEASE RESISTANCE PROTEIN RGA4"/>
    <property type="match status" value="1"/>
</dbReference>
<dbReference type="AlphaFoldDB" id="A0A0E0BJ76"/>
<dbReference type="eggNOG" id="KOG4658">
    <property type="taxonomic scope" value="Eukaryota"/>
</dbReference>
<keyword evidence="6" id="KW-0067">ATP-binding</keyword>
<evidence type="ECO:0000259" key="8">
    <source>
        <dbReference type="Pfam" id="PF18052"/>
    </source>
</evidence>
<evidence type="ECO:0000256" key="2">
    <source>
        <dbReference type="ARBA" id="ARBA00022614"/>
    </source>
</evidence>
<dbReference type="InterPro" id="IPR041118">
    <property type="entry name" value="Rx_N"/>
</dbReference>
<evidence type="ECO:0000259" key="10">
    <source>
        <dbReference type="Pfam" id="PF25019"/>
    </source>
</evidence>
<dbReference type="GO" id="GO:0051707">
    <property type="term" value="P:response to other organism"/>
    <property type="evidence" value="ECO:0007669"/>
    <property type="project" value="UniProtKB-ARBA"/>
</dbReference>
<evidence type="ECO:0000256" key="6">
    <source>
        <dbReference type="ARBA" id="ARBA00022840"/>
    </source>
</evidence>
<dbReference type="InterPro" id="IPR002182">
    <property type="entry name" value="NB-ARC"/>
</dbReference>
<evidence type="ECO:0000259" key="9">
    <source>
        <dbReference type="Pfam" id="PF23559"/>
    </source>
</evidence>
<dbReference type="GO" id="GO:0005524">
    <property type="term" value="F:ATP binding"/>
    <property type="evidence" value="ECO:0007669"/>
    <property type="project" value="UniProtKB-KW"/>
</dbReference>
<dbReference type="Pfam" id="PF18052">
    <property type="entry name" value="Rx_N"/>
    <property type="match status" value="1"/>
</dbReference>
<keyword evidence="3" id="KW-0677">Repeat</keyword>
<dbReference type="PRINTS" id="PR00364">
    <property type="entry name" value="DISEASERSIST"/>
</dbReference>
<dbReference type="HOGENOM" id="CLU_000837_8_2_1"/>
<feature type="domain" description="Disease resistance N-terminal" evidence="8">
    <location>
        <begin position="9"/>
        <end position="110"/>
    </location>
</feature>
<feature type="domain" description="R13L1/DRL21-like LRR repeat region" evidence="10">
    <location>
        <begin position="678"/>
        <end position="740"/>
    </location>
</feature>
<dbReference type="SUPFAM" id="SSF52058">
    <property type="entry name" value="L domain-like"/>
    <property type="match status" value="1"/>
</dbReference>
<reference evidence="11" key="2">
    <citation type="submission" date="2018-05" db="EMBL/GenBank/DDBJ databases">
        <title>OgluRS3 (Oryza glumaepatula Reference Sequence Version 3).</title>
        <authorList>
            <person name="Zhang J."/>
            <person name="Kudrna D."/>
            <person name="Lee S."/>
            <person name="Talag J."/>
            <person name="Welchert J."/>
            <person name="Wing R.A."/>
        </authorList>
    </citation>
    <scope>NUCLEOTIDE SEQUENCE [LARGE SCALE GENOMIC DNA]</scope>
</reference>
<sequence>MATPFASMAVKWALDKLSSLMVPERIIPVAFSSSSSISQGMKDLRVLEKTMQRIHATLVDAEEHWNIHEETAKLRLKELKELAYGAQDVVEEYEYEVNRCRPEDPDRYACNGSKRKRHQVNGDHLSEVGLVPVSNELAAKARELIQRFDEMKVYYKYFSISDNDGERRTAPGIECVRPTSYFVVKESIVGRESDRKKVIEKLMFGEGSNVACHLSVLAIVGMGGLGKTTLARLVYNDQSMCQSFDVRAWVYVSDHFEPKSLMEKIAVSIEELSNELSSPKENSKELSELVDPRNKLVNKIKGKKIFLVLDDVWNERMDCWEALQDPMLAAQHCKILVTTRNLSVARLVQTMPHYTMNHLSPQESWTLFKRTVTTPENAIQGNLVDIAKKIVEKCDRLPLAIKTIGSMLRYETHESRWIDILESDLWDLDKAQSEVLPALKLSYKNMPVHLKQCFLALCLFPKGRLRDRSEVIWLWKLLDMLKDDERNDGDKSGNRYFDELVQRSFLQLFSGSCIMHDLIHDLACHLSGNEFFRLEGDKPVQIPENTRFMSIHNCDTSVQFSVTSHPLWAIIVFGVKNYSRVNNPEHFFLYCKNLRVLSLSYSNIGKALPRYISGLKLLRRLELPLDGDYLKLICNLGPTDRVDYLKELECAPNGIGNLINLHTLRDIRIRRCGCSFNLSELKNLNKLRELRIIGLGNLSHTEDANEVQLVSKKHLHLLELNFSDEKECQKEQCQQLLQQYEKVSHEQLELDFTFEGGFKKFRYQSVQQLEYVTVSHNEILERLRPHEGLINLIIEDYDCQSYPNWLGNASFSRLTVLVISARRKWVRQQRVPTLGELPALKSLKISSMYYLEHIGREFCSHAPGIKGFPSLTSLEFSYIPWWNEWTGVDYGDFPFMETLSLRTVYKLRALPLDRFPSLGTLTLDECDGIDTIPAGGTIKKLCIGGCYGLYTLPTQSSLLKLQLKDCPRLSVVSSMPELDTLEIFKCPKLTAVGFMPKLQTSKIQHCRNLITIDSMHD</sequence>
<dbReference type="Gene3D" id="1.10.8.430">
    <property type="entry name" value="Helical domain of apoptotic protease-activating factors"/>
    <property type="match status" value="1"/>
</dbReference>
<proteinExistence type="inferred from homology"/>
<evidence type="ECO:0000259" key="7">
    <source>
        <dbReference type="Pfam" id="PF00931"/>
    </source>
</evidence>
<dbReference type="FunFam" id="3.40.50.300:FF:001091">
    <property type="entry name" value="Probable disease resistance protein At1g61300"/>
    <property type="match status" value="1"/>
</dbReference>
<dbReference type="InterPro" id="IPR027417">
    <property type="entry name" value="P-loop_NTPase"/>
</dbReference>
<dbReference type="Pfam" id="PF23559">
    <property type="entry name" value="WHD_DRP"/>
    <property type="match status" value="1"/>
</dbReference>
<evidence type="ECO:0008006" key="13">
    <source>
        <dbReference type="Google" id="ProtNLM"/>
    </source>
</evidence>
<dbReference type="STRING" id="40148.A0A0E0BJ76"/>
<dbReference type="GO" id="GO:0043531">
    <property type="term" value="F:ADP binding"/>
    <property type="evidence" value="ECO:0007669"/>
    <property type="project" value="InterPro"/>
</dbReference>
<accession>A0A0E0BJ76</accession>
<dbReference type="GO" id="GO:0006952">
    <property type="term" value="P:defense response"/>
    <property type="evidence" value="ECO:0007669"/>
    <property type="project" value="UniProtKB-KW"/>
</dbReference>
<evidence type="ECO:0000313" key="11">
    <source>
        <dbReference type="EnsemblPlants" id="OGLUM11G13520.1"/>
    </source>
</evidence>
<dbReference type="Pfam" id="PF25019">
    <property type="entry name" value="LRR_R13L1-DRL21"/>
    <property type="match status" value="2"/>
</dbReference>
<name>A0A0E0BJ76_9ORYZ</name>
<dbReference type="Gene3D" id="1.20.5.4130">
    <property type="match status" value="1"/>
</dbReference>
<dbReference type="InterPro" id="IPR056789">
    <property type="entry name" value="LRR_R13L1-DRL21"/>
</dbReference>
<reference evidence="11" key="1">
    <citation type="submission" date="2015-04" db="UniProtKB">
        <authorList>
            <consortium name="EnsemblPlants"/>
        </authorList>
    </citation>
    <scope>IDENTIFICATION</scope>
</reference>
<feature type="domain" description="R13L1/DRL21-like LRR repeat region" evidence="10">
    <location>
        <begin position="769"/>
        <end position="848"/>
    </location>
</feature>
<evidence type="ECO:0000256" key="5">
    <source>
        <dbReference type="ARBA" id="ARBA00022821"/>
    </source>
</evidence>
<keyword evidence="12" id="KW-1185">Reference proteome</keyword>